<name>A0A8X7CNE2_9ARAC</name>
<gene>
    <name evidence="1" type="ORF">TNIN_166071</name>
</gene>
<proteinExistence type="predicted"/>
<accession>A0A8X7CNE2</accession>
<reference evidence="1" key="1">
    <citation type="submission" date="2020-08" db="EMBL/GenBank/DDBJ databases">
        <title>Multicomponent nature underlies the extraordinary mechanical properties of spider dragline silk.</title>
        <authorList>
            <person name="Kono N."/>
            <person name="Nakamura H."/>
            <person name="Mori M."/>
            <person name="Yoshida Y."/>
            <person name="Ohtoshi R."/>
            <person name="Malay A.D."/>
            <person name="Moran D.A.P."/>
            <person name="Tomita M."/>
            <person name="Numata K."/>
            <person name="Arakawa K."/>
        </authorList>
    </citation>
    <scope>NUCLEOTIDE SEQUENCE</scope>
</reference>
<comment type="caution">
    <text evidence="1">The sequence shown here is derived from an EMBL/GenBank/DDBJ whole genome shotgun (WGS) entry which is preliminary data.</text>
</comment>
<feature type="non-terminal residue" evidence="1">
    <location>
        <position position="106"/>
    </location>
</feature>
<organism evidence="1 2">
    <name type="scientific">Trichonephila inaurata madagascariensis</name>
    <dbReference type="NCBI Taxonomy" id="2747483"/>
    <lineage>
        <taxon>Eukaryota</taxon>
        <taxon>Metazoa</taxon>
        <taxon>Ecdysozoa</taxon>
        <taxon>Arthropoda</taxon>
        <taxon>Chelicerata</taxon>
        <taxon>Arachnida</taxon>
        <taxon>Araneae</taxon>
        <taxon>Araneomorphae</taxon>
        <taxon>Entelegynae</taxon>
        <taxon>Araneoidea</taxon>
        <taxon>Nephilidae</taxon>
        <taxon>Trichonephila</taxon>
        <taxon>Trichonephila inaurata</taxon>
    </lineage>
</organism>
<keyword evidence="2" id="KW-1185">Reference proteome</keyword>
<evidence type="ECO:0000313" key="2">
    <source>
        <dbReference type="Proteomes" id="UP000886998"/>
    </source>
</evidence>
<dbReference type="OrthoDB" id="10463892at2759"/>
<sequence>MLEVYDLFRAAQSAYRGRNSFKSIQMLSQTVISGGWRNSMIALHLGPLELQLGQSCSNRSNFTFKRSTWAYSDVERKEFGENFGTCVRAIRQDGSNGKDPKPLWFR</sequence>
<dbReference type="AlphaFoldDB" id="A0A8X7CNE2"/>
<dbReference type="EMBL" id="BMAV01020936">
    <property type="protein sequence ID" value="GFY74763.1"/>
    <property type="molecule type" value="Genomic_DNA"/>
</dbReference>
<evidence type="ECO:0000313" key="1">
    <source>
        <dbReference type="EMBL" id="GFY74763.1"/>
    </source>
</evidence>
<protein>
    <submittedName>
        <fullName evidence="1">Uncharacterized protein</fullName>
    </submittedName>
</protein>
<dbReference type="Proteomes" id="UP000886998">
    <property type="component" value="Unassembled WGS sequence"/>
</dbReference>